<evidence type="ECO:0000256" key="1">
    <source>
        <dbReference type="SAM" id="MobiDB-lite"/>
    </source>
</evidence>
<gene>
    <name evidence="2" type="ORF">UFOVP577_23</name>
</gene>
<reference evidence="2" key="1">
    <citation type="submission" date="2020-04" db="EMBL/GenBank/DDBJ databases">
        <authorList>
            <person name="Chiriac C."/>
            <person name="Salcher M."/>
            <person name="Ghai R."/>
            <person name="Kavagutti S V."/>
        </authorList>
    </citation>
    <scope>NUCLEOTIDE SEQUENCE</scope>
</reference>
<accession>A0A6J5MUV1</accession>
<organism evidence="2">
    <name type="scientific">uncultured Caudovirales phage</name>
    <dbReference type="NCBI Taxonomy" id="2100421"/>
    <lineage>
        <taxon>Viruses</taxon>
        <taxon>Duplodnaviria</taxon>
        <taxon>Heunggongvirae</taxon>
        <taxon>Uroviricota</taxon>
        <taxon>Caudoviricetes</taxon>
        <taxon>Peduoviridae</taxon>
        <taxon>Maltschvirus</taxon>
        <taxon>Maltschvirus maltsch</taxon>
    </lineage>
</organism>
<evidence type="ECO:0000313" key="2">
    <source>
        <dbReference type="EMBL" id="CAB4150694.1"/>
    </source>
</evidence>
<feature type="region of interest" description="Disordered" evidence="1">
    <location>
        <begin position="1"/>
        <end position="29"/>
    </location>
</feature>
<proteinExistence type="predicted"/>
<sequence>MVTVTASERKIGSRRKREMTPTTNPSTHGLRLSRAKWWMSAHFRRGLKPSRRWVFLLGYTASGNESNSDASGECYWWLWSETAQKRVAKLVPLTERLTGVVAPEGMTEGAFS</sequence>
<name>A0A6J5MUV1_9CAUD</name>
<dbReference type="EMBL" id="LR796547">
    <property type="protein sequence ID" value="CAB4150694.1"/>
    <property type="molecule type" value="Genomic_DNA"/>
</dbReference>
<protein>
    <submittedName>
        <fullName evidence="2">Uncharacterized protein</fullName>
    </submittedName>
</protein>